<protein>
    <submittedName>
        <fullName evidence="2">Uncharacterized protein LOC115621501</fullName>
    </submittedName>
</protein>
<reference evidence="2" key="1">
    <citation type="submission" date="2025-08" db="UniProtKB">
        <authorList>
            <consortium name="RefSeq"/>
        </authorList>
    </citation>
    <scope>IDENTIFICATION</scope>
    <source>
        <strain evidence="2">11010-0011.00</strain>
        <tissue evidence="2">Whole body</tissue>
    </source>
</reference>
<evidence type="ECO:0000313" key="1">
    <source>
        <dbReference type="Proteomes" id="UP000504634"/>
    </source>
</evidence>
<accession>A0A6J2T4T2</accession>
<dbReference type="RefSeq" id="XP_030371029.1">
    <property type="nucleotide sequence ID" value="XM_030515169.1"/>
</dbReference>
<name>A0A6J2T4T2_DROLE</name>
<dbReference type="Proteomes" id="UP000504634">
    <property type="component" value="Unplaced"/>
</dbReference>
<evidence type="ECO:0000313" key="2">
    <source>
        <dbReference type="RefSeq" id="XP_030371029.1"/>
    </source>
</evidence>
<keyword evidence="1" id="KW-1185">Reference proteome</keyword>
<gene>
    <name evidence="2" type="primary">LOC115621501</name>
</gene>
<dbReference type="GeneID" id="115621501"/>
<dbReference type="OrthoDB" id="10023262at2759"/>
<dbReference type="AlphaFoldDB" id="A0A6J2T4T2"/>
<proteinExistence type="predicted"/>
<organism evidence="1 2">
    <name type="scientific">Drosophila lebanonensis</name>
    <name type="common">Fruit fly</name>
    <name type="synonym">Scaptodrosophila lebanonensis</name>
    <dbReference type="NCBI Taxonomy" id="7225"/>
    <lineage>
        <taxon>Eukaryota</taxon>
        <taxon>Metazoa</taxon>
        <taxon>Ecdysozoa</taxon>
        <taxon>Arthropoda</taxon>
        <taxon>Hexapoda</taxon>
        <taxon>Insecta</taxon>
        <taxon>Pterygota</taxon>
        <taxon>Neoptera</taxon>
        <taxon>Endopterygota</taxon>
        <taxon>Diptera</taxon>
        <taxon>Brachycera</taxon>
        <taxon>Muscomorpha</taxon>
        <taxon>Ephydroidea</taxon>
        <taxon>Drosophilidae</taxon>
        <taxon>Scaptodrosophila</taxon>
    </lineage>
</organism>
<sequence>MKVYKQRLRDVWLQMPEFKGWLRRDPQDPYRAYCSSCNCGLKTKISDLRAHAITQKHLKSRRGGAPRFEVDQKPFDLAPVQMKTSDLTSSDEDTYSSISHLLIKKPPKQEKEQSVLYEDEQSDPFFCPVNEEQISICNQDIFTKAISIISRKSDPAQVFGDFVADRLRQINSEKVEIIKDKITQVLLEATTQNRKINNSKENEE</sequence>